<gene>
    <name evidence="2" type="ORF">JMJ77_013153</name>
</gene>
<evidence type="ECO:0000256" key="1">
    <source>
        <dbReference type="SAM" id="MobiDB-lite"/>
    </source>
</evidence>
<feature type="non-terminal residue" evidence="2">
    <location>
        <position position="1"/>
    </location>
</feature>
<name>A0A9P7UIC0_9PEZI</name>
<dbReference type="EMBL" id="JAESDN010000005">
    <property type="protein sequence ID" value="KAG7050405.1"/>
    <property type="molecule type" value="Genomic_DNA"/>
</dbReference>
<protein>
    <submittedName>
        <fullName evidence="2">Uncharacterized protein</fullName>
    </submittedName>
</protein>
<dbReference type="AlphaFoldDB" id="A0A9P7UIC0"/>
<evidence type="ECO:0000313" key="3">
    <source>
        <dbReference type="Proteomes" id="UP000699042"/>
    </source>
</evidence>
<keyword evidence="3" id="KW-1185">Reference proteome</keyword>
<dbReference type="Proteomes" id="UP000699042">
    <property type="component" value="Unassembled WGS sequence"/>
</dbReference>
<evidence type="ECO:0000313" key="2">
    <source>
        <dbReference type="EMBL" id="KAG7050405.1"/>
    </source>
</evidence>
<sequence length="315" mass="34128">GDVRFLTYARPLGNPPMQPSTPLVLLACVPRVAQGSLLGPFGRGDGRITTISGNSRELGRGLGLNGPRLGVWDSVLGPRAVTGVNLNNAPSNGTIFHMPCHAMPSRFPAFQPTASDTTLEPAGTAQDAKRPQNPLGRSLTLSPSNGYSVHRALFASHGNVRILLLLPLTPGSACNCVRNQQHPSLHPPFQLVFHFSTAKLYFPRTSHEPPAIPSSIRVGNDSSRLPHHTIGGDDAYGCWMLVKVAFTSGISVEKTCAECPVLVHVEDSKIASALTHLALMCWDTYVVNRPRSVLHLQSNMPRVKFLFLWFTKPLL</sequence>
<accession>A0A9P7UIC0</accession>
<reference evidence="2" key="1">
    <citation type="submission" date="2021-05" db="EMBL/GenBank/DDBJ databases">
        <title>Comparative genomics of three Colletotrichum scovillei strains and genetic complementation revealed genes involved fungal growth and virulence on chili pepper.</title>
        <authorList>
            <person name="Hsieh D.-K."/>
            <person name="Chuang S.-C."/>
            <person name="Chen C.-Y."/>
            <person name="Chao Y.-T."/>
            <person name="Lu M.-Y.J."/>
            <person name="Lee M.-H."/>
            <person name="Shih M.-C."/>
        </authorList>
    </citation>
    <scope>NUCLEOTIDE SEQUENCE</scope>
    <source>
        <strain evidence="2">Coll-153</strain>
    </source>
</reference>
<proteinExistence type="predicted"/>
<feature type="region of interest" description="Disordered" evidence="1">
    <location>
        <begin position="109"/>
        <end position="140"/>
    </location>
</feature>
<organism evidence="2 3">
    <name type="scientific">Colletotrichum scovillei</name>
    <dbReference type="NCBI Taxonomy" id="1209932"/>
    <lineage>
        <taxon>Eukaryota</taxon>
        <taxon>Fungi</taxon>
        <taxon>Dikarya</taxon>
        <taxon>Ascomycota</taxon>
        <taxon>Pezizomycotina</taxon>
        <taxon>Sordariomycetes</taxon>
        <taxon>Hypocreomycetidae</taxon>
        <taxon>Glomerellales</taxon>
        <taxon>Glomerellaceae</taxon>
        <taxon>Colletotrichum</taxon>
        <taxon>Colletotrichum acutatum species complex</taxon>
    </lineage>
</organism>
<comment type="caution">
    <text evidence="2">The sequence shown here is derived from an EMBL/GenBank/DDBJ whole genome shotgun (WGS) entry which is preliminary data.</text>
</comment>